<evidence type="ECO:0000256" key="1">
    <source>
        <dbReference type="SAM" id="Phobius"/>
    </source>
</evidence>
<sequence length="197" mass="23249">MHFLDKFIIKQRPLKAIHKRIIVFSAIFFAFFISTLIILFLPFKDGSAIENIIDEFYNKKWNSKTIIQLLLGSLTWMLIIWNLTLRVMDTILYKKKKRAFESEMLKKGIDISCNERGNMKLTFKQHEQYVEATLNKIINACIEIKEPLRGAIIFTIREVLENINENRRNKIEKIKTELNNYGINTENPLISRALKQI</sequence>
<accession>A0ABY5TUW9</accession>
<gene>
    <name evidence="2" type="ORF">NX772_02980</name>
</gene>
<keyword evidence="1" id="KW-0472">Membrane</keyword>
<feature type="transmembrane region" description="Helical" evidence="1">
    <location>
        <begin position="21"/>
        <end position="41"/>
    </location>
</feature>
<feature type="transmembrane region" description="Helical" evidence="1">
    <location>
        <begin position="66"/>
        <end position="88"/>
    </location>
</feature>
<dbReference type="Proteomes" id="UP001058364">
    <property type="component" value="Chromosome"/>
</dbReference>
<evidence type="ECO:0000313" key="2">
    <source>
        <dbReference type="EMBL" id="UWD34045.1"/>
    </source>
</evidence>
<keyword evidence="1" id="KW-0812">Transmembrane</keyword>
<reference evidence="2" key="1">
    <citation type="submission" date="2022-08" db="EMBL/GenBank/DDBJ databases">
        <title>Complete genome sequence of Mycoplasma molare type strain H 542.</title>
        <authorList>
            <person name="Spergser J."/>
        </authorList>
    </citation>
    <scope>NUCLEOTIDE SEQUENCE</scope>
    <source>
        <strain evidence="2">H 542</strain>
    </source>
</reference>
<protein>
    <submittedName>
        <fullName evidence="2">Uncharacterized protein</fullName>
    </submittedName>
</protein>
<proteinExistence type="predicted"/>
<dbReference type="EMBL" id="CP103423">
    <property type="protein sequence ID" value="UWD34045.1"/>
    <property type="molecule type" value="Genomic_DNA"/>
</dbReference>
<name>A0ABY5TUW9_9BACT</name>
<keyword evidence="3" id="KW-1185">Reference proteome</keyword>
<keyword evidence="1" id="KW-1133">Transmembrane helix</keyword>
<evidence type="ECO:0000313" key="3">
    <source>
        <dbReference type="Proteomes" id="UP001058364"/>
    </source>
</evidence>
<dbReference type="RefSeq" id="WP_027123070.1">
    <property type="nucleotide sequence ID" value="NZ_CP103423.1"/>
</dbReference>
<organism evidence="2 3">
    <name type="scientific">Mesomycoplasma molare</name>
    <dbReference type="NCBI Taxonomy" id="171288"/>
    <lineage>
        <taxon>Bacteria</taxon>
        <taxon>Bacillati</taxon>
        <taxon>Mycoplasmatota</taxon>
        <taxon>Mycoplasmoidales</taxon>
        <taxon>Metamycoplasmataceae</taxon>
        <taxon>Mesomycoplasma</taxon>
    </lineage>
</organism>